<dbReference type="EMBL" id="AJWN02000058">
    <property type="protein sequence ID" value="OEE60834.1"/>
    <property type="molecule type" value="Genomic_DNA"/>
</dbReference>
<sequence length="499" mass="54508">MKIPLALATTLLVVSCTTSSPSDYARQNGEKLLMDSGSYSALITRYQTELQKEPSAEVRHKLANVHYLMGDPEAAMFQLSQIPPKARNTAELALLRANVFFDQGKMPSAEQYTNAAIRIDNELGEAHNLRGLILAGKGQLAEAKVAFESARQFHFDDATVKNNLAMIAMLQGDFDQAIDILMPLVQSGRADDTAKANLVLAFAKAGRTRAFSQMLAGSESDIHLAEKFQSLNSAKIHHSQLTPTTTLTNLTQSTAGLSTIAKVPSPSPNNAPSSTIAKAPSSNLVKAMDSAQPKHNVEKGIKPVLEAKPEKTQPKPLALKAINTAANQDIASQIEKTKEHARDPLTLARERVKAAKEKKAKQVAELAATAKAKEIAEAKAKKRKTSSKKRSRKLITAMQYQPVTANGSGNEQYVATADFELGKVRTMFLEKRNKWVFDVRGAKDFTTKRKQYLKEGPAKMIELGEHKNYVRIVLTLRDGAKGKPVVAVDGNTLTIRWEA</sequence>
<dbReference type="SMART" id="SM00028">
    <property type="entry name" value="TPR"/>
    <property type="match status" value="4"/>
</dbReference>
<comment type="caution">
    <text evidence="1">The sequence shown here is derived from an EMBL/GenBank/DDBJ whole genome shotgun (WGS) entry which is preliminary data.</text>
</comment>
<gene>
    <name evidence="1" type="ORF">A1OK_09855</name>
</gene>
<dbReference type="Gene3D" id="1.25.40.10">
    <property type="entry name" value="Tetratricopeptide repeat domain"/>
    <property type="match status" value="1"/>
</dbReference>
<name>A0A1E5C5P7_9GAMM</name>
<evidence type="ECO:0000313" key="2">
    <source>
        <dbReference type="Proteomes" id="UP000095039"/>
    </source>
</evidence>
<evidence type="ECO:0000313" key="1">
    <source>
        <dbReference type="EMBL" id="OEE60834.1"/>
    </source>
</evidence>
<organism evidence="1 2">
    <name type="scientific">Enterovibrio norvegicus FF-454</name>
    <dbReference type="NCBI Taxonomy" id="1185651"/>
    <lineage>
        <taxon>Bacteria</taxon>
        <taxon>Pseudomonadati</taxon>
        <taxon>Pseudomonadota</taxon>
        <taxon>Gammaproteobacteria</taxon>
        <taxon>Vibrionales</taxon>
        <taxon>Vibrionaceae</taxon>
        <taxon>Enterovibrio</taxon>
    </lineage>
</organism>
<dbReference type="AlphaFoldDB" id="A0A1E5C5P7"/>
<dbReference type="Proteomes" id="UP000095039">
    <property type="component" value="Unassembled WGS sequence"/>
</dbReference>
<dbReference type="InterPro" id="IPR011990">
    <property type="entry name" value="TPR-like_helical_dom_sf"/>
</dbReference>
<dbReference type="RefSeq" id="WP_016959150.1">
    <property type="nucleotide sequence ID" value="NZ_AJWN02000058.1"/>
</dbReference>
<reference evidence="1 2" key="1">
    <citation type="journal article" date="2012" name="Science">
        <title>Ecological populations of bacteria act as socially cohesive units of antibiotic production and resistance.</title>
        <authorList>
            <person name="Cordero O.X."/>
            <person name="Wildschutte H."/>
            <person name="Kirkup B."/>
            <person name="Proehl S."/>
            <person name="Ngo L."/>
            <person name="Hussain F."/>
            <person name="Le Roux F."/>
            <person name="Mincer T."/>
            <person name="Polz M.F."/>
        </authorList>
    </citation>
    <scope>NUCLEOTIDE SEQUENCE [LARGE SCALE GENOMIC DNA]</scope>
    <source>
        <strain evidence="1 2">FF-454</strain>
    </source>
</reference>
<proteinExistence type="predicted"/>
<accession>A0A1E5C5P7</accession>
<dbReference type="InterPro" id="IPR019734">
    <property type="entry name" value="TPR_rpt"/>
</dbReference>
<protein>
    <submittedName>
        <fullName evidence="1">Uncharacterized protein</fullName>
    </submittedName>
</protein>
<keyword evidence="2" id="KW-1185">Reference proteome</keyword>
<dbReference type="PROSITE" id="PS51257">
    <property type="entry name" value="PROKAR_LIPOPROTEIN"/>
    <property type="match status" value="1"/>
</dbReference>
<dbReference type="SUPFAM" id="SSF48452">
    <property type="entry name" value="TPR-like"/>
    <property type="match status" value="1"/>
</dbReference>